<reference evidence="2 3" key="1">
    <citation type="submission" date="2014-01" db="EMBL/GenBank/DDBJ databases">
        <title>Full genme sequencing of cellulolytic bacterium Gynuella sunshinyii YC6258T gen. nov., sp. nov.</title>
        <authorList>
            <person name="Khan H."/>
            <person name="Chung E.J."/>
            <person name="Chung Y.R."/>
        </authorList>
    </citation>
    <scope>NUCLEOTIDE SEQUENCE [LARGE SCALE GENOMIC DNA]</scope>
    <source>
        <strain evidence="2 3">YC6258</strain>
    </source>
</reference>
<accession>A0A0C5VQG8</accession>
<dbReference type="PANTHER" id="PTHR47738">
    <property type="entry name" value="PTS SYSTEM FRUCTOSE-LIKE EIIA COMPONENT-RELATED"/>
    <property type="match status" value="1"/>
</dbReference>
<dbReference type="PANTHER" id="PTHR47738:SF1">
    <property type="entry name" value="NITROGEN REGULATORY PROTEIN"/>
    <property type="match status" value="1"/>
</dbReference>
<dbReference type="CDD" id="cd00211">
    <property type="entry name" value="PTS_IIA_fru"/>
    <property type="match status" value="1"/>
</dbReference>
<dbReference type="NCBIfam" id="TIGR01419">
    <property type="entry name" value="nitro_reg_IIA"/>
    <property type="match status" value="1"/>
</dbReference>
<dbReference type="Gene3D" id="3.40.930.10">
    <property type="entry name" value="Mannitol-specific EII, Chain A"/>
    <property type="match status" value="1"/>
</dbReference>
<dbReference type="GO" id="GO:0008982">
    <property type="term" value="F:protein-N(PI)-phosphohistidine-sugar phosphotransferase activity"/>
    <property type="evidence" value="ECO:0007669"/>
    <property type="project" value="InterPro"/>
</dbReference>
<dbReference type="InterPro" id="IPR016152">
    <property type="entry name" value="PTrfase/Anion_transptr"/>
</dbReference>
<dbReference type="GO" id="GO:0030295">
    <property type="term" value="F:protein kinase activator activity"/>
    <property type="evidence" value="ECO:0007669"/>
    <property type="project" value="TreeGrafter"/>
</dbReference>
<dbReference type="InterPro" id="IPR051541">
    <property type="entry name" value="PTS_SugarTrans_NitroReg"/>
</dbReference>
<dbReference type="RefSeq" id="WP_044618507.1">
    <property type="nucleotide sequence ID" value="NZ_CP007142.1"/>
</dbReference>
<dbReference type="OrthoDB" id="95460at2"/>
<dbReference type="InterPro" id="IPR002178">
    <property type="entry name" value="PTS_EIIA_type-2_dom"/>
</dbReference>
<dbReference type="InterPro" id="IPR006320">
    <property type="entry name" value="PTS_Nitro_regul"/>
</dbReference>
<feature type="domain" description="PTS EIIA type-2" evidence="1">
    <location>
        <begin position="4"/>
        <end position="147"/>
    </location>
</feature>
<evidence type="ECO:0000313" key="2">
    <source>
        <dbReference type="EMBL" id="AJQ96511.1"/>
    </source>
</evidence>
<dbReference type="AlphaFoldDB" id="A0A0C5VQG8"/>
<name>A0A0C5VQG8_9GAMM</name>
<dbReference type="PATRIC" id="fig|1445510.3.peg.4443"/>
<dbReference type="Pfam" id="PF00359">
    <property type="entry name" value="PTS_EIIA_2"/>
    <property type="match status" value="1"/>
</dbReference>
<evidence type="ECO:0000259" key="1">
    <source>
        <dbReference type="PROSITE" id="PS51094"/>
    </source>
</evidence>
<dbReference type="EMBL" id="CP007142">
    <property type="protein sequence ID" value="AJQ96511.1"/>
    <property type="molecule type" value="Genomic_DNA"/>
</dbReference>
<dbReference type="HOGENOM" id="CLU_072531_5_2_6"/>
<dbReference type="SUPFAM" id="SSF55804">
    <property type="entry name" value="Phoshotransferase/anion transport protein"/>
    <property type="match status" value="1"/>
</dbReference>
<dbReference type="GO" id="GO:0009401">
    <property type="term" value="P:phosphoenolpyruvate-dependent sugar phosphotransferase system"/>
    <property type="evidence" value="ECO:0007669"/>
    <property type="project" value="InterPro"/>
</dbReference>
<protein>
    <submittedName>
        <fullName evidence="2">Phosphotransferase system mannitol/fructose-specific IIA domain (Ntr-type)</fullName>
    </submittedName>
</protein>
<dbReference type="KEGG" id="gsn:YC6258_04479"/>
<keyword evidence="3" id="KW-1185">Reference proteome</keyword>
<keyword evidence="2" id="KW-0808">Transferase</keyword>
<sequence length="147" mass="16561">MLNQILQPGYVFTDVAATSKKKALQDIAEIISQLVPELTSDYIFDNLIARERLGSTGFGNGVAIPHCRISNYDKIIGAFFRLKDAIDFDAVDKRPVNLLFVLLVPEEEKTAHLEVLSLLSEKFSNETIRNKLATMSKEDIYQLFINP</sequence>
<proteinExistence type="predicted"/>
<dbReference type="Proteomes" id="UP000032266">
    <property type="component" value="Chromosome"/>
</dbReference>
<dbReference type="STRING" id="1445510.YC6258_04479"/>
<dbReference type="PROSITE" id="PS51094">
    <property type="entry name" value="PTS_EIIA_TYPE_2"/>
    <property type="match status" value="1"/>
</dbReference>
<evidence type="ECO:0000313" key="3">
    <source>
        <dbReference type="Proteomes" id="UP000032266"/>
    </source>
</evidence>
<gene>
    <name evidence="2" type="ORF">YC6258_04479</name>
</gene>
<organism evidence="2 3">
    <name type="scientific">Gynuella sunshinyii YC6258</name>
    <dbReference type="NCBI Taxonomy" id="1445510"/>
    <lineage>
        <taxon>Bacteria</taxon>
        <taxon>Pseudomonadati</taxon>
        <taxon>Pseudomonadota</taxon>
        <taxon>Gammaproteobacteria</taxon>
        <taxon>Oceanospirillales</taxon>
        <taxon>Saccharospirillaceae</taxon>
        <taxon>Gynuella</taxon>
    </lineage>
</organism>